<dbReference type="SMART" id="SM00939">
    <property type="entry name" value="PepX_C"/>
    <property type="match status" value="1"/>
</dbReference>
<dbReference type="Gene3D" id="3.40.50.1820">
    <property type="entry name" value="alpha/beta hydrolase"/>
    <property type="match status" value="1"/>
</dbReference>
<accession>A0ABP7I773</accession>
<dbReference type="SUPFAM" id="SSF49785">
    <property type="entry name" value="Galactose-binding domain-like"/>
    <property type="match status" value="1"/>
</dbReference>
<keyword evidence="6" id="KW-1185">Reference proteome</keyword>
<dbReference type="Proteomes" id="UP001501624">
    <property type="component" value="Unassembled WGS sequence"/>
</dbReference>
<dbReference type="InterPro" id="IPR005674">
    <property type="entry name" value="CocE/Ser_esterase"/>
</dbReference>
<organism evidence="5 6">
    <name type="scientific">Amycolatopsis tucumanensis</name>
    <dbReference type="NCBI Taxonomy" id="401106"/>
    <lineage>
        <taxon>Bacteria</taxon>
        <taxon>Bacillati</taxon>
        <taxon>Actinomycetota</taxon>
        <taxon>Actinomycetes</taxon>
        <taxon>Pseudonocardiales</taxon>
        <taxon>Pseudonocardiaceae</taxon>
        <taxon>Amycolatopsis</taxon>
    </lineage>
</organism>
<protein>
    <submittedName>
        <fullName evidence="5">CocE/NonD family hydrolase</fullName>
    </submittedName>
</protein>
<evidence type="ECO:0000256" key="3">
    <source>
        <dbReference type="SAM" id="MobiDB-lite"/>
    </source>
</evidence>
<dbReference type="Pfam" id="PF08530">
    <property type="entry name" value="PepX_C"/>
    <property type="match status" value="1"/>
</dbReference>
<comment type="caution">
    <text evidence="5">The sequence shown here is derived from an EMBL/GenBank/DDBJ whole genome shotgun (WGS) entry which is preliminary data.</text>
</comment>
<dbReference type="PANTHER" id="PTHR22946:SF9">
    <property type="entry name" value="POLYKETIDE TRANSFERASE AF380"/>
    <property type="match status" value="1"/>
</dbReference>
<dbReference type="EMBL" id="BAABCM010000003">
    <property type="protein sequence ID" value="GAA3810664.1"/>
    <property type="molecule type" value="Genomic_DNA"/>
</dbReference>
<comment type="similarity">
    <text evidence="1">Belongs to the AB hydrolase superfamily.</text>
</comment>
<dbReference type="InterPro" id="IPR050261">
    <property type="entry name" value="FrsA_esterase"/>
</dbReference>
<sequence>MGHEAGLAGEPGTADPVDVREVRIPFADGSGSLAADLYPACRADRAPTIVTMVPYRKDVAGGISYDHAFRWFARRGYNCLLVDCRGTGSSDGPALPPFAPEEADDALQVISWLELQDWCDGSVGMWGSSYGGMTAMKAAVRKPRGLKCIIAMVAMTDPELDFVHPAEGSSDLGPFAMWGANTLALQLLPPVRTPSRQDEQRWEERLNLSGSYLADLAEHGPGDPVWRERAIDAASVSVPTFCVGGWRDMCTDSMIRAYEAIPAPKKLIVGPWMHSQPQDSFVEPIDFLPIALRWWNHWLIGEETGILDEPPVTVYVQKSRPGWHALDRWPPSSTTAYWSRDSDVPELREMTDRAHRSADVEHIDSDPTVGALSGLWGVPSAGYGLPQDQQEDDARCLSLTTRPLDKGLLLVGRPHVEVTVSHRSGDSEAAQLFVRLTDVDPAGRSHLITAGASPVTEPGAIKIPLRATAYQVAAGHRVRVSLSTGDFPRIRPRPEAAELKITDVVVETPSPRDALERSLDLPPPAPRPVTSDDRYDPAWSIRPDRLNQRLEVVLGHDSSGRMPSGQVLRAHREVHAEVSKRAPADAAIRAHEELVVQRNGTTLARVGVDLHLSAGDLIAHAVVERNGLPVFEGGWSFRSAREPHGHETVSSELST</sequence>
<feature type="region of interest" description="Disordered" evidence="3">
    <location>
        <begin position="511"/>
        <end position="538"/>
    </location>
</feature>
<dbReference type="InterPro" id="IPR029058">
    <property type="entry name" value="AB_hydrolase_fold"/>
</dbReference>
<dbReference type="InterPro" id="IPR000383">
    <property type="entry name" value="Xaa-Pro-like_dom"/>
</dbReference>
<dbReference type="Pfam" id="PF02129">
    <property type="entry name" value="Peptidase_S15"/>
    <property type="match status" value="1"/>
</dbReference>
<name>A0ABP7I773_9PSEU</name>
<keyword evidence="2 5" id="KW-0378">Hydrolase</keyword>
<gene>
    <name evidence="5" type="ORF">GCM10022380_30540</name>
</gene>
<feature type="domain" description="Xaa-Pro dipeptidyl-peptidase C-terminal" evidence="4">
    <location>
        <begin position="292"/>
        <end position="529"/>
    </location>
</feature>
<reference evidence="6" key="1">
    <citation type="journal article" date="2019" name="Int. J. Syst. Evol. Microbiol.">
        <title>The Global Catalogue of Microorganisms (GCM) 10K type strain sequencing project: providing services to taxonomists for standard genome sequencing and annotation.</title>
        <authorList>
            <consortium name="The Broad Institute Genomics Platform"/>
            <consortium name="The Broad Institute Genome Sequencing Center for Infectious Disease"/>
            <person name="Wu L."/>
            <person name="Ma J."/>
        </authorList>
    </citation>
    <scope>NUCLEOTIDE SEQUENCE [LARGE SCALE GENOMIC DNA]</scope>
    <source>
        <strain evidence="6">JCM 17017</strain>
    </source>
</reference>
<dbReference type="SUPFAM" id="SSF53474">
    <property type="entry name" value="alpha/beta-Hydrolases"/>
    <property type="match status" value="1"/>
</dbReference>
<dbReference type="InterPro" id="IPR013736">
    <property type="entry name" value="Xaa-Pro_dipept_C"/>
</dbReference>
<dbReference type="PANTHER" id="PTHR22946">
    <property type="entry name" value="DIENELACTONE HYDROLASE DOMAIN-CONTAINING PROTEIN-RELATED"/>
    <property type="match status" value="1"/>
</dbReference>
<proteinExistence type="inferred from homology"/>
<evidence type="ECO:0000313" key="6">
    <source>
        <dbReference type="Proteomes" id="UP001501624"/>
    </source>
</evidence>
<dbReference type="Gene3D" id="1.10.3020.10">
    <property type="entry name" value="alpha-amino acid ester hydrolase ( Helical cap domain)"/>
    <property type="match status" value="1"/>
</dbReference>
<evidence type="ECO:0000256" key="2">
    <source>
        <dbReference type="ARBA" id="ARBA00022801"/>
    </source>
</evidence>
<evidence type="ECO:0000259" key="4">
    <source>
        <dbReference type="SMART" id="SM00939"/>
    </source>
</evidence>
<dbReference type="GO" id="GO:0016787">
    <property type="term" value="F:hydrolase activity"/>
    <property type="evidence" value="ECO:0007669"/>
    <property type="project" value="UniProtKB-KW"/>
</dbReference>
<dbReference type="Gene3D" id="2.60.120.260">
    <property type="entry name" value="Galactose-binding domain-like"/>
    <property type="match status" value="1"/>
</dbReference>
<evidence type="ECO:0000313" key="5">
    <source>
        <dbReference type="EMBL" id="GAA3810664.1"/>
    </source>
</evidence>
<dbReference type="NCBIfam" id="TIGR00976">
    <property type="entry name" value="CocE_NonD"/>
    <property type="match status" value="1"/>
</dbReference>
<dbReference type="RefSeq" id="WP_162146047.1">
    <property type="nucleotide sequence ID" value="NZ_BAABCM010000003.1"/>
</dbReference>
<dbReference type="InterPro" id="IPR008979">
    <property type="entry name" value="Galactose-bd-like_sf"/>
</dbReference>
<evidence type="ECO:0000256" key="1">
    <source>
        <dbReference type="ARBA" id="ARBA00008645"/>
    </source>
</evidence>